<keyword evidence="8" id="KW-0812">Transmembrane</keyword>
<reference evidence="9" key="2">
    <citation type="journal article" date="2017" name="J. Med. Entomol.">
        <title>Transcriptome Analysis of the Triatoma infestans (Hemiptera: Reduviidae) Integument.</title>
        <authorList>
            <person name="Calderon-Fernandez G.M."/>
            <person name="Moriconi D.E."/>
            <person name="Dulbecco A.B."/>
            <person name="Juarez M.P."/>
        </authorList>
    </citation>
    <scope>NUCLEOTIDE SEQUENCE</scope>
    <source>
        <strain evidence="9">Int1</strain>
        <tissue evidence="9">Integument</tissue>
    </source>
</reference>
<dbReference type="Gene3D" id="4.10.95.10">
    <property type="entry name" value="Cytochrome c oxidase, subunit VIa"/>
    <property type="match status" value="1"/>
</dbReference>
<dbReference type="EMBL" id="GEMB01000982">
    <property type="protein sequence ID" value="JAS02162.1"/>
    <property type="molecule type" value="Transcribed_RNA"/>
</dbReference>
<evidence type="ECO:0000256" key="7">
    <source>
        <dbReference type="SAM" id="MobiDB-lite"/>
    </source>
</evidence>
<dbReference type="InterPro" id="IPR001349">
    <property type="entry name" value="Cyt_c_oxidase_su6a"/>
</dbReference>
<feature type="transmembrane region" description="Helical" evidence="8">
    <location>
        <begin position="34"/>
        <end position="57"/>
    </location>
</feature>
<comment type="subcellular location">
    <subcellularLocation>
        <location evidence="1">Mitochondrion inner membrane</location>
    </subcellularLocation>
</comment>
<evidence type="ECO:0000256" key="3">
    <source>
        <dbReference type="ARBA" id="ARBA00022946"/>
    </source>
</evidence>
<keyword evidence="2" id="KW-0999">Mitochondrion inner membrane</keyword>
<evidence type="ECO:0000256" key="5">
    <source>
        <dbReference type="ARBA" id="ARBA00023136"/>
    </source>
</evidence>
<dbReference type="EC" id="1.9.3.1" evidence="9"/>
<dbReference type="SUPFAM" id="SSF81411">
    <property type="entry name" value="Mitochondrial cytochrome c oxidase subunit VIa"/>
    <property type="match status" value="1"/>
</dbReference>
<dbReference type="PANTHER" id="PTHR11504">
    <property type="entry name" value="CYTOCHROME C OXIDASE POLYPEPTIDE VIA"/>
    <property type="match status" value="1"/>
</dbReference>
<dbReference type="GO" id="GO:0016491">
    <property type="term" value="F:oxidoreductase activity"/>
    <property type="evidence" value="ECO:0007669"/>
    <property type="project" value="UniProtKB-KW"/>
</dbReference>
<keyword evidence="5 8" id="KW-0472">Membrane</keyword>
<evidence type="ECO:0000256" key="1">
    <source>
        <dbReference type="ARBA" id="ARBA00004273"/>
    </source>
</evidence>
<evidence type="ECO:0000256" key="2">
    <source>
        <dbReference type="ARBA" id="ARBA00022792"/>
    </source>
</evidence>
<dbReference type="GO" id="GO:0006123">
    <property type="term" value="P:mitochondrial electron transport, cytochrome c to oxygen"/>
    <property type="evidence" value="ECO:0007669"/>
    <property type="project" value="TreeGrafter"/>
</dbReference>
<dbReference type="GO" id="GO:0030234">
    <property type="term" value="F:enzyme regulator activity"/>
    <property type="evidence" value="ECO:0007669"/>
    <property type="project" value="TreeGrafter"/>
</dbReference>
<dbReference type="InterPro" id="IPR036418">
    <property type="entry name" value="Cyt_c_oxidase_su6a_sf"/>
</dbReference>
<sequence length="106" mass="12290">MGGRKLQKCERPDPNASLPPRNPFADPVHKGTYLVYKTLGLMVGLPVVLLFSGYSYYTREEKERPPFVPYSYLRHITKRYPWGDGQHSFFHNPRTNPLKDGYETSD</sequence>
<proteinExistence type="inferred from homology"/>
<dbReference type="AlphaFoldDB" id="A0A161TFI9"/>
<evidence type="ECO:0000256" key="8">
    <source>
        <dbReference type="SAM" id="Phobius"/>
    </source>
</evidence>
<keyword evidence="4" id="KW-0496">Mitochondrion</keyword>
<dbReference type="Pfam" id="PF02046">
    <property type="entry name" value="COX6A"/>
    <property type="match status" value="1"/>
</dbReference>
<organism evidence="9">
    <name type="scientific">Triatoma infestans</name>
    <name type="common">Assassin bug</name>
    <dbReference type="NCBI Taxonomy" id="30076"/>
    <lineage>
        <taxon>Eukaryota</taxon>
        <taxon>Metazoa</taxon>
        <taxon>Ecdysozoa</taxon>
        <taxon>Arthropoda</taxon>
        <taxon>Hexapoda</taxon>
        <taxon>Insecta</taxon>
        <taxon>Pterygota</taxon>
        <taxon>Neoptera</taxon>
        <taxon>Paraneoptera</taxon>
        <taxon>Hemiptera</taxon>
        <taxon>Heteroptera</taxon>
        <taxon>Panheteroptera</taxon>
        <taxon>Cimicomorpha</taxon>
        <taxon>Reduviidae</taxon>
        <taxon>Triatominae</taxon>
        <taxon>Triatoma</taxon>
    </lineage>
</organism>
<comment type="similarity">
    <text evidence="6">Belongs to the cytochrome c oxidase subunit 6A family.</text>
</comment>
<evidence type="ECO:0000313" key="9">
    <source>
        <dbReference type="EMBL" id="JAS02162.1"/>
    </source>
</evidence>
<dbReference type="GO" id="GO:0005743">
    <property type="term" value="C:mitochondrial inner membrane"/>
    <property type="evidence" value="ECO:0007669"/>
    <property type="project" value="UniProtKB-SubCell"/>
</dbReference>
<name>A0A161TFI9_TRIIF</name>
<accession>A0A161TFI9</accession>
<feature type="region of interest" description="Disordered" evidence="7">
    <location>
        <begin position="1"/>
        <end position="23"/>
    </location>
</feature>
<keyword evidence="8" id="KW-1133">Transmembrane helix</keyword>
<evidence type="ECO:0000256" key="6">
    <source>
        <dbReference type="RuleBase" id="RU004396"/>
    </source>
</evidence>
<reference evidence="9" key="1">
    <citation type="submission" date="2016-04" db="EMBL/GenBank/DDBJ databases">
        <authorList>
            <person name="Calderon-Fernandez G.M.Sr."/>
        </authorList>
    </citation>
    <scope>NUCLEOTIDE SEQUENCE</scope>
    <source>
        <strain evidence="9">Int1</strain>
        <tissue evidence="9">Integument</tissue>
    </source>
</reference>
<keyword evidence="9" id="KW-0560">Oxidoreductase</keyword>
<dbReference type="PANTHER" id="PTHR11504:SF0">
    <property type="entry name" value="CYTOCHROME C OXIDASE SUBUNIT"/>
    <property type="match status" value="1"/>
</dbReference>
<protein>
    <submittedName>
        <fullName evidence="9">Cytochrome c oxidase subunit mitochondrial</fullName>
        <ecNumber evidence="9">1.9.3.1</ecNumber>
    </submittedName>
</protein>
<evidence type="ECO:0000256" key="4">
    <source>
        <dbReference type="ARBA" id="ARBA00023128"/>
    </source>
</evidence>
<keyword evidence="3" id="KW-0809">Transit peptide</keyword>